<protein>
    <submittedName>
        <fullName evidence="1">Uncharacterized protein</fullName>
    </submittedName>
</protein>
<reference evidence="1" key="1">
    <citation type="journal article" date="2021" name="Environ. Microbiol.">
        <title>Gene family expansions and transcriptome signatures uncover fungal adaptations to wood decay.</title>
        <authorList>
            <person name="Hage H."/>
            <person name="Miyauchi S."/>
            <person name="Viragh M."/>
            <person name="Drula E."/>
            <person name="Min B."/>
            <person name="Chaduli D."/>
            <person name="Navarro D."/>
            <person name="Favel A."/>
            <person name="Norest M."/>
            <person name="Lesage-Meessen L."/>
            <person name="Balint B."/>
            <person name="Merenyi Z."/>
            <person name="de Eugenio L."/>
            <person name="Morin E."/>
            <person name="Martinez A.T."/>
            <person name="Baldrian P."/>
            <person name="Stursova M."/>
            <person name="Martinez M.J."/>
            <person name="Novotny C."/>
            <person name="Magnuson J.K."/>
            <person name="Spatafora J.W."/>
            <person name="Maurice S."/>
            <person name="Pangilinan J."/>
            <person name="Andreopoulos W."/>
            <person name="LaButti K."/>
            <person name="Hundley H."/>
            <person name="Na H."/>
            <person name="Kuo A."/>
            <person name="Barry K."/>
            <person name="Lipzen A."/>
            <person name="Henrissat B."/>
            <person name="Riley R."/>
            <person name="Ahrendt S."/>
            <person name="Nagy L.G."/>
            <person name="Grigoriev I.V."/>
            <person name="Martin F."/>
            <person name="Rosso M.N."/>
        </authorList>
    </citation>
    <scope>NUCLEOTIDE SEQUENCE</scope>
    <source>
        <strain evidence="1">CBS 384.51</strain>
    </source>
</reference>
<accession>A0ACB8UAI0</accession>
<keyword evidence="2" id="KW-1185">Reference proteome</keyword>
<gene>
    <name evidence="1" type="ORF">BDY19DRAFT_934283</name>
</gene>
<dbReference type="Proteomes" id="UP001055072">
    <property type="component" value="Unassembled WGS sequence"/>
</dbReference>
<sequence>MGGPNATCVSPCRSTQPSFRQGQLVKVNVGSSWVRGNVIKAEGRSMYRVAFQDERGIPREIVVSPQEIRLK</sequence>
<evidence type="ECO:0000313" key="2">
    <source>
        <dbReference type="Proteomes" id="UP001055072"/>
    </source>
</evidence>
<name>A0ACB8UAI0_9APHY</name>
<organism evidence="1 2">
    <name type="scientific">Irpex rosettiformis</name>
    <dbReference type="NCBI Taxonomy" id="378272"/>
    <lineage>
        <taxon>Eukaryota</taxon>
        <taxon>Fungi</taxon>
        <taxon>Dikarya</taxon>
        <taxon>Basidiomycota</taxon>
        <taxon>Agaricomycotina</taxon>
        <taxon>Agaricomycetes</taxon>
        <taxon>Polyporales</taxon>
        <taxon>Irpicaceae</taxon>
        <taxon>Irpex</taxon>
    </lineage>
</organism>
<comment type="caution">
    <text evidence="1">The sequence shown here is derived from an EMBL/GenBank/DDBJ whole genome shotgun (WGS) entry which is preliminary data.</text>
</comment>
<proteinExistence type="predicted"/>
<evidence type="ECO:0000313" key="1">
    <source>
        <dbReference type="EMBL" id="KAI0091181.1"/>
    </source>
</evidence>
<dbReference type="EMBL" id="MU274906">
    <property type="protein sequence ID" value="KAI0091181.1"/>
    <property type="molecule type" value="Genomic_DNA"/>
</dbReference>